<dbReference type="Pfam" id="PF08241">
    <property type="entry name" value="Methyltransf_11"/>
    <property type="match status" value="1"/>
</dbReference>
<dbReference type="Proteomes" id="UP000033092">
    <property type="component" value="Chromosome"/>
</dbReference>
<dbReference type="KEGG" id="msz:MSSIH_3181"/>
<evidence type="ECO:0000313" key="3">
    <source>
        <dbReference type="Proteomes" id="UP000033092"/>
    </source>
</evidence>
<dbReference type="CDD" id="cd02440">
    <property type="entry name" value="AdoMet_MTases"/>
    <property type="match status" value="1"/>
</dbReference>
<dbReference type="PANTHER" id="PTHR42912">
    <property type="entry name" value="METHYLTRANSFERASE"/>
    <property type="match status" value="1"/>
</dbReference>
<dbReference type="RefSeq" id="WP_048173732.1">
    <property type="nucleotide sequence ID" value="NZ_CP009507.1"/>
</dbReference>
<dbReference type="EMBL" id="CP009507">
    <property type="protein sequence ID" value="AKB33871.1"/>
    <property type="molecule type" value="Genomic_DNA"/>
</dbReference>
<protein>
    <submittedName>
        <fullName evidence="2">3-demethylubiquinol 3-O-methyltransferase</fullName>
        <ecNumber evidence="2">2.1.1.64</ecNumber>
    </submittedName>
</protein>
<dbReference type="InterPro" id="IPR029063">
    <property type="entry name" value="SAM-dependent_MTases_sf"/>
</dbReference>
<dbReference type="Gene3D" id="3.40.50.150">
    <property type="entry name" value="Vaccinia Virus protein VP39"/>
    <property type="match status" value="1"/>
</dbReference>
<dbReference type="GeneID" id="24862168"/>
<dbReference type="PANTHER" id="PTHR42912:SF80">
    <property type="entry name" value="METHYLTRANSFERASE DOMAIN-CONTAINING PROTEIN"/>
    <property type="match status" value="1"/>
</dbReference>
<keyword evidence="2" id="KW-0808">Transferase</keyword>
<accession>A0A0E3LBJ3</accession>
<dbReference type="SUPFAM" id="SSF53335">
    <property type="entry name" value="S-adenosyl-L-methionine-dependent methyltransferases"/>
    <property type="match status" value="1"/>
</dbReference>
<dbReference type="HOGENOM" id="CLU_037990_4_0_2"/>
<reference evidence="2 3" key="1">
    <citation type="submission" date="2014-07" db="EMBL/GenBank/DDBJ databases">
        <title>Methanogenic archaea and the global carbon cycle.</title>
        <authorList>
            <person name="Henriksen J.R."/>
            <person name="Luke J."/>
            <person name="Reinhart S."/>
            <person name="Benedict M.N."/>
            <person name="Youngblut N.D."/>
            <person name="Metcalf M.E."/>
            <person name="Whitaker R.J."/>
            <person name="Metcalf W.W."/>
        </authorList>
    </citation>
    <scope>NUCLEOTIDE SEQUENCE [LARGE SCALE GENOMIC DNA]</scope>
    <source>
        <strain evidence="2 3">HI350</strain>
    </source>
</reference>
<dbReference type="AlphaFoldDB" id="A0A0E3LBJ3"/>
<name>A0A0E3LBJ3_9EURY</name>
<feature type="domain" description="Methyltransferase type 11" evidence="1">
    <location>
        <begin position="51"/>
        <end position="146"/>
    </location>
</feature>
<dbReference type="InterPro" id="IPR050508">
    <property type="entry name" value="Methyltransf_Superfamily"/>
</dbReference>
<dbReference type="GeneID" id="41607355"/>
<proteinExistence type="predicted"/>
<dbReference type="GO" id="GO:0061542">
    <property type="term" value="F:3-demethylubiquinol 3-O-methyltransferase activity"/>
    <property type="evidence" value="ECO:0007669"/>
    <property type="project" value="UniProtKB-EC"/>
</dbReference>
<gene>
    <name evidence="2" type="ORF">MSSIH_3181</name>
</gene>
<organism evidence="2 3">
    <name type="scientific">Methanosarcina siciliae HI350</name>
    <dbReference type="NCBI Taxonomy" id="1434119"/>
    <lineage>
        <taxon>Archaea</taxon>
        <taxon>Methanobacteriati</taxon>
        <taxon>Methanobacteriota</taxon>
        <taxon>Stenosarchaea group</taxon>
        <taxon>Methanomicrobia</taxon>
        <taxon>Methanosarcinales</taxon>
        <taxon>Methanosarcinaceae</taxon>
        <taxon>Methanosarcina</taxon>
    </lineage>
</organism>
<dbReference type="InterPro" id="IPR013216">
    <property type="entry name" value="Methyltransf_11"/>
</dbReference>
<dbReference type="GO" id="GO:0032259">
    <property type="term" value="P:methylation"/>
    <property type="evidence" value="ECO:0007669"/>
    <property type="project" value="UniProtKB-KW"/>
</dbReference>
<dbReference type="EC" id="2.1.1.64" evidence="2"/>
<dbReference type="PATRIC" id="fig|1434119.4.peg.4140"/>
<evidence type="ECO:0000259" key="1">
    <source>
        <dbReference type="Pfam" id="PF08241"/>
    </source>
</evidence>
<keyword evidence="2" id="KW-0489">Methyltransferase</keyword>
<sequence>MNEDKEIIRDFWNYRSQKFDKSPGHYTASKEEEEAWKGLLRSKLDDAEKILDIGSGTGFLSLMLADMGYEVVGIDLSEEMIARASSKAKERGLSIDFHQDDAENLGFENNSFDAIVNRAVIWTLPHPDIAVREWMRVLRPGGKLCFFLHVPRNEREDTLQKQVLNLWILLSERRNPWRTLGSKGQAVNLPYNGGVKPGVIVDLLKSVGYSHVFAEPMHEIETLKSRRMPYPYRISHGHGQFCYTAEKPKED</sequence>
<evidence type="ECO:0000313" key="2">
    <source>
        <dbReference type="EMBL" id="AKB33871.1"/>
    </source>
</evidence>